<feature type="domain" description="DipZ thioredoxin-like C-terminal" evidence="1">
    <location>
        <begin position="2"/>
        <end position="83"/>
    </location>
</feature>
<dbReference type="PATRIC" id="fig|1299334.3.peg.1528"/>
<comment type="caution">
    <text evidence="2">The sequence shown here is derived from an EMBL/GenBank/DDBJ whole genome shotgun (WGS) entry which is preliminary data.</text>
</comment>
<reference evidence="2" key="1">
    <citation type="submission" date="2014-01" db="EMBL/GenBank/DDBJ databases">
        <authorList>
            <person name="Brown-Elliot B."/>
            <person name="Wallace R."/>
            <person name="Lenaerts A."/>
            <person name="Ordway D."/>
            <person name="DeGroote M.A."/>
            <person name="Parker T."/>
            <person name="Sizemore C."/>
            <person name="Tallon L.J."/>
            <person name="Sadzewicz L.K."/>
            <person name="Sengamalay N."/>
            <person name="Fraser C.M."/>
            <person name="Hine E."/>
            <person name="Shefchek K.A."/>
            <person name="Das S.P."/>
            <person name="Tettelin H."/>
        </authorList>
    </citation>
    <scope>NUCLEOTIDE SEQUENCE [LARGE SCALE GENOMIC DNA]</scope>
    <source>
        <strain evidence="2">4042</strain>
    </source>
</reference>
<dbReference type="EMBL" id="JAOB01000013">
    <property type="protein sequence ID" value="EUA68848.1"/>
    <property type="molecule type" value="Genomic_DNA"/>
</dbReference>
<name>X8DMD5_MYCXE</name>
<dbReference type="EMBL" id="JAOB01000001">
    <property type="protein sequence ID" value="EUA85039.1"/>
    <property type="molecule type" value="Genomic_DNA"/>
</dbReference>
<gene>
    <name evidence="2" type="ORF">I553_2036</name>
    <name evidence="3" type="ORF">I553_2800</name>
</gene>
<dbReference type="AlphaFoldDB" id="X8DMD5"/>
<accession>X8DMD5</accession>
<organism evidence="2">
    <name type="scientific">Mycobacterium xenopi 4042</name>
    <dbReference type="NCBI Taxonomy" id="1299334"/>
    <lineage>
        <taxon>Bacteria</taxon>
        <taxon>Bacillati</taxon>
        <taxon>Actinomycetota</taxon>
        <taxon>Actinomycetes</taxon>
        <taxon>Mycobacteriales</taxon>
        <taxon>Mycobacteriaceae</taxon>
        <taxon>Mycobacterium</taxon>
    </lineage>
</organism>
<sequence>MDYQGATAQDDNSSIELNYHAKNVYLVAGGTGTVTVIRDGKSTALPISGPPTSHQIVSGDRVASGTLEVRLTKGLQVYSFTYG</sequence>
<evidence type="ECO:0000259" key="1">
    <source>
        <dbReference type="Pfam" id="PF17991"/>
    </source>
</evidence>
<dbReference type="Gene3D" id="2.60.120.260">
    <property type="entry name" value="Galactose-binding domain-like"/>
    <property type="match status" value="1"/>
</dbReference>
<evidence type="ECO:0000313" key="3">
    <source>
        <dbReference type="EMBL" id="EUA85039.1"/>
    </source>
</evidence>
<proteinExistence type="predicted"/>
<protein>
    <submittedName>
        <fullName evidence="2">DipZ domain protein</fullName>
    </submittedName>
</protein>
<evidence type="ECO:0000313" key="2">
    <source>
        <dbReference type="EMBL" id="EUA68848.1"/>
    </source>
</evidence>
<dbReference type="InterPro" id="IPR041017">
    <property type="entry name" value="Thioredoxin_10"/>
</dbReference>
<dbReference type="Pfam" id="PF17991">
    <property type="entry name" value="Thioredoxin_10"/>
    <property type="match status" value="1"/>
</dbReference>